<comment type="caution">
    <text evidence="3">The sequence shown here is derived from an EMBL/GenBank/DDBJ whole genome shotgun (WGS) entry which is preliminary data.</text>
</comment>
<evidence type="ECO:0000256" key="1">
    <source>
        <dbReference type="SAM" id="Phobius"/>
    </source>
</evidence>
<dbReference type="CDD" id="cd03510">
    <property type="entry name" value="Rhizobitoxine-FADS-like"/>
    <property type="match status" value="1"/>
</dbReference>
<dbReference type="GO" id="GO:0046513">
    <property type="term" value="P:ceramide biosynthetic process"/>
    <property type="evidence" value="ECO:0007669"/>
    <property type="project" value="TreeGrafter"/>
</dbReference>
<reference evidence="3 4" key="2">
    <citation type="submission" date="2020-02" db="EMBL/GenBank/DDBJ databases">
        <title>Genome sequences of Thiorhodococcus mannitoliphagus and Thiorhodococcus minor, purple sulfur photosynthetic bacteria in the gammaproteobacterial family, Chromatiaceae.</title>
        <authorList>
            <person name="Aviles F.A."/>
            <person name="Meyer T.E."/>
            <person name="Kyndt J.A."/>
        </authorList>
    </citation>
    <scope>NUCLEOTIDE SEQUENCE [LARGE SCALE GENOMIC DNA]</scope>
    <source>
        <strain evidence="3 4">DSM 18266</strain>
    </source>
</reference>
<accession>A0A6P1E1H3</accession>
<dbReference type="AlphaFoldDB" id="A0A6P1E1H3"/>
<protein>
    <submittedName>
        <fullName evidence="3">Fatty acid desaturase family protein</fullName>
    </submittedName>
</protein>
<keyword evidence="1" id="KW-0812">Transmembrane</keyword>
<gene>
    <name evidence="3" type="ORF">G3480_23215</name>
</gene>
<dbReference type="Pfam" id="PF00487">
    <property type="entry name" value="FA_desaturase"/>
    <property type="match status" value="1"/>
</dbReference>
<dbReference type="GO" id="GO:0016020">
    <property type="term" value="C:membrane"/>
    <property type="evidence" value="ECO:0007669"/>
    <property type="project" value="GOC"/>
</dbReference>
<keyword evidence="1" id="KW-0472">Membrane</keyword>
<evidence type="ECO:0000313" key="3">
    <source>
        <dbReference type="EMBL" id="NEX23171.1"/>
    </source>
</evidence>
<dbReference type="GO" id="GO:0042284">
    <property type="term" value="F:sphingolipid delta-4 desaturase activity"/>
    <property type="evidence" value="ECO:0007669"/>
    <property type="project" value="TreeGrafter"/>
</dbReference>
<evidence type="ECO:0000259" key="2">
    <source>
        <dbReference type="Pfam" id="PF00487"/>
    </source>
</evidence>
<dbReference type="InterPro" id="IPR005804">
    <property type="entry name" value="FA_desaturase_dom"/>
</dbReference>
<evidence type="ECO:0000313" key="4">
    <source>
        <dbReference type="Proteomes" id="UP000471640"/>
    </source>
</evidence>
<feature type="transmembrane region" description="Helical" evidence="1">
    <location>
        <begin position="190"/>
        <end position="214"/>
    </location>
</feature>
<dbReference type="EMBL" id="JAAIJR010000165">
    <property type="protein sequence ID" value="NEX23171.1"/>
    <property type="molecule type" value="Genomic_DNA"/>
</dbReference>
<feature type="transmembrane region" description="Helical" evidence="1">
    <location>
        <begin position="226"/>
        <end position="245"/>
    </location>
</feature>
<keyword evidence="1" id="KW-1133">Transmembrane helix</keyword>
<dbReference type="Proteomes" id="UP000471640">
    <property type="component" value="Unassembled WGS sequence"/>
</dbReference>
<dbReference type="PANTHER" id="PTHR12879">
    <property type="entry name" value="SPHINGOLIPID DELTA 4 DESATURASE/C-4 HYDROXYLASE PROTEIN DES2"/>
    <property type="match status" value="1"/>
</dbReference>
<proteinExistence type="predicted"/>
<reference evidence="4" key="1">
    <citation type="journal article" date="2020" name="Microbiol. Resour. Announc.">
        <title>Draft Genome Sequences of Thiorhodococcus mannitoliphagus and Thiorhodococcus minor, Purple Sulfur Photosynthetic Bacteria in the Gammaproteobacterial Family Chromatiaceae.</title>
        <authorList>
            <person name="Aviles F.A."/>
            <person name="Meyer T.E."/>
            <person name="Kyndt J.A."/>
        </authorList>
    </citation>
    <scope>NUCLEOTIDE SEQUENCE [LARGE SCALE GENOMIC DNA]</scope>
    <source>
        <strain evidence="4">DSM 18266</strain>
    </source>
</reference>
<sequence>MSIDTAEEHIASENINKNERTSHPHDAVKGVPNRLPSSLIRELSALSPGKALFALFLEWLGIAAAIAAYVLTKNPFVYLFAVIFIGARQQALTVLGHDASHYRFLPNRFWNDWISNFFMQWPMFISTEGFRKYHGAHHRYLNDEKDGNRFLWKTHNQEGHLVEEWTYPKSKGQLAAKIIRRGLFFTGLRWIIRGLIGMFVIRGSLPSMLARILFYGAFASWFTMAGLWWEFLLLWIIPLCTWHIVTQYIRLIAEHSAVQSDVPGYQETRTTIPKVWEALFILPRNIGYHLEHHWYPSVPFYNLPALHKALMDTEEFPRSANISYSILRSLQEVVKK</sequence>
<feature type="domain" description="Fatty acid desaturase" evidence="2">
    <location>
        <begin position="76"/>
        <end position="313"/>
    </location>
</feature>
<keyword evidence="4" id="KW-1185">Reference proteome</keyword>
<name>A0A6P1E1H3_9GAMM</name>
<organism evidence="3 4">
    <name type="scientific">Thiorhodococcus mannitoliphagus</name>
    <dbReference type="NCBI Taxonomy" id="329406"/>
    <lineage>
        <taxon>Bacteria</taxon>
        <taxon>Pseudomonadati</taxon>
        <taxon>Pseudomonadota</taxon>
        <taxon>Gammaproteobacteria</taxon>
        <taxon>Chromatiales</taxon>
        <taxon>Chromatiaceae</taxon>
        <taxon>Thiorhodococcus</taxon>
    </lineage>
</organism>
<dbReference type="RefSeq" id="WP_164656537.1">
    <property type="nucleotide sequence ID" value="NZ_JAAIJR010000165.1"/>
</dbReference>
<dbReference type="PANTHER" id="PTHR12879:SF8">
    <property type="entry name" value="SPHINGOLIPID DELTA(4)-DESATURASE DES1"/>
    <property type="match status" value="1"/>
</dbReference>